<evidence type="ECO:0000313" key="9">
    <source>
        <dbReference type="Proteomes" id="UP000683507"/>
    </source>
</evidence>
<dbReference type="Gene3D" id="1.10.1740.10">
    <property type="match status" value="1"/>
</dbReference>
<keyword evidence="4" id="KW-0238">DNA-binding</keyword>
<dbReference type="Proteomes" id="UP000683507">
    <property type="component" value="Chromosome"/>
</dbReference>
<evidence type="ECO:0000256" key="5">
    <source>
        <dbReference type="ARBA" id="ARBA00023163"/>
    </source>
</evidence>
<evidence type="ECO:0000313" key="8">
    <source>
        <dbReference type="EMBL" id="CAG5076936.1"/>
    </source>
</evidence>
<dbReference type="PANTHER" id="PTHR43133">
    <property type="entry name" value="RNA POLYMERASE ECF-TYPE SIGMA FACTO"/>
    <property type="match status" value="1"/>
</dbReference>
<reference evidence="8" key="1">
    <citation type="submission" date="2021-04" db="EMBL/GenBank/DDBJ databases">
        <authorList>
            <person name="Rodrigo-Torres L."/>
            <person name="Arahal R. D."/>
            <person name="Lucena T."/>
        </authorList>
    </citation>
    <scope>NUCLEOTIDE SEQUENCE</scope>
    <source>
        <strain evidence="8">AS29M-1</strain>
    </source>
</reference>
<dbReference type="SUPFAM" id="SSF88946">
    <property type="entry name" value="Sigma2 domain of RNA polymerase sigma factors"/>
    <property type="match status" value="1"/>
</dbReference>
<gene>
    <name evidence="8" type="primary">sigV</name>
    <name evidence="8" type="ORF">CRYO30217_00249</name>
</gene>
<evidence type="ECO:0000256" key="4">
    <source>
        <dbReference type="ARBA" id="ARBA00023125"/>
    </source>
</evidence>
<dbReference type="NCBIfam" id="TIGR02937">
    <property type="entry name" value="sigma70-ECF"/>
    <property type="match status" value="1"/>
</dbReference>
<keyword evidence="9" id="KW-1185">Reference proteome</keyword>
<evidence type="ECO:0000256" key="3">
    <source>
        <dbReference type="ARBA" id="ARBA00023082"/>
    </source>
</evidence>
<dbReference type="InterPro" id="IPR013325">
    <property type="entry name" value="RNA_pol_sigma_r2"/>
</dbReference>
<dbReference type="AlphaFoldDB" id="A0A916JK26"/>
<dbReference type="CDD" id="cd06171">
    <property type="entry name" value="Sigma70_r4"/>
    <property type="match status" value="1"/>
</dbReference>
<dbReference type="InterPro" id="IPR014284">
    <property type="entry name" value="RNA_pol_sigma-70_dom"/>
</dbReference>
<comment type="similarity">
    <text evidence="1">Belongs to the sigma-70 factor family. ECF subfamily.</text>
</comment>
<dbReference type="InterPro" id="IPR013324">
    <property type="entry name" value="RNA_pol_sigma_r3/r4-like"/>
</dbReference>
<protein>
    <submittedName>
        <fullName evidence="8">RNA polymerase sigma factor SigV</fullName>
    </submittedName>
</protein>
<dbReference type="SUPFAM" id="SSF88659">
    <property type="entry name" value="Sigma3 and sigma4 domains of RNA polymerase sigma factors"/>
    <property type="match status" value="1"/>
</dbReference>
<dbReference type="RefSeq" id="WP_258540490.1">
    <property type="nucleotide sequence ID" value="NZ_OU015584.1"/>
</dbReference>
<dbReference type="Gene3D" id="1.10.10.10">
    <property type="entry name" value="Winged helix-like DNA-binding domain superfamily/Winged helix DNA-binding domain"/>
    <property type="match status" value="1"/>
</dbReference>
<keyword evidence="3" id="KW-0731">Sigma factor</keyword>
<keyword evidence="2" id="KW-0805">Transcription regulation</keyword>
<keyword evidence="5" id="KW-0804">Transcription</keyword>
<feature type="domain" description="RNA polymerase sigma-70 region 2" evidence="6">
    <location>
        <begin position="11"/>
        <end position="74"/>
    </location>
</feature>
<dbReference type="GO" id="GO:0003677">
    <property type="term" value="F:DNA binding"/>
    <property type="evidence" value="ECO:0007669"/>
    <property type="project" value="UniProtKB-KW"/>
</dbReference>
<dbReference type="InterPro" id="IPR039425">
    <property type="entry name" value="RNA_pol_sigma-70-like"/>
</dbReference>
<evidence type="ECO:0000256" key="2">
    <source>
        <dbReference type="ARBA" id="ARBA00023015"/>
    </source>
</evidence>
<dbReference type="InterPro" id="IPR007627">
    <property type="entry name" value="RNA_pol_sigma70_r2"/>
</dbReference>
<dbReference type="Pfam" id="PF08281">
    <property type="entry name" value="Sigma70_r4_2"/>
    <property type="match status" value="1"/>
</dbReference>
<dbReference type="Pfam" id="PF04542">
    <property type="entry name" value="Sigma70_r2"/>
    <property type="match status" value="1"/>
</dbReference>
<proteinExistence type="inferred from homology"/>
<dbReference type="GO" id="GO:0006352">
    <property type="term" value="P:DNA-templated transcription initiation"/>
    <property type="evidence" value="ECO:0007669"/>
    <property type="project" value="InterPro"/>
</dbReference>
<evidence type="ECO:0000259" key="6">
    <source>
        <dbReference type="Pfam" id="PF04542"/>
    </source>
</evidence>
<organism evidence="8 9">
    <name type="scientific">Parvicella tangerina</name>
    <dbReference type="NCBI Taxonomy" id="2829795"/>
    <lineage>
        <taxon>Bacteria</taxon>
        <taxon>Pseudomonadati</taxon>
        <taxon>Bacteroidota</taxon>
        <taxon>Flavobacteriia</taxon>
        <taxon>Flavobacteriales</taxon>
        <taxon>Parvicellaceae</taxon>
        <taxon>Parvicella</taxon>
    </lineage>
</organism>
<dbReference type="InterPro" id="IPR013249">
    <property type="entry name" value="RNA_pol_sigma70_r4_t2"/>
</dbReference>
<evidence type="ECO:0000259" key="7">
    <source>
        <dbReference type="Pfam" id="PF08281"/>
    </source>
</evidence>
<sequence>MTKREYNACVDLHADGAYRFVLKNLGNEEESKDIIQEVFTKLWEKAETVNFEKAKSYIFSAAYRTMLDHIKKHKPLSTEAVQYLEPSHESHYSDVQEVLEQLLTLLPEKQKTALTLRDYEGYSYAEIAEIMAINESQVKVNIFRARKFLKNKIKSMDVLI</sequence>
<dbReference type="KEGG" id="ptan:CRYO30217_00249"/>
<dbReference type="PANTHER" id="PTHR43133:SF8">
    <property type="entry name" value="RNA POLYMERASE SIGMA FACTOR HI_1459-RELATED"/>
    <property type="match status" value="1"/>
</dbReference>
<dbReference type="GO" id="GO:0016987">
    <property type="term" value="F:sigma factor activity"/>
    <property type="evidence" value="ECO:0007669"/>
    <property type="project" value="UniProtKB-KW"/>
</dbReference>
<evidence type="ECO:0000256" key="1">
    <source>
        <dbReference type="ARBA" id="ARBA00010641"/>
    </source>
</evidence>
<accession>A0A916JK26</accession>
<dbReference type="EMBL" id="OU015584">
    <property type="protein sequence ID" value="CAG5076936.1"/>
    <property type="molecule type" value="Genomic_DNA"/>
</dbReference>
<name>A0A916JK26_9FLAO</name>
<dbReference type="InterPro" id="IPR036388">
    <property type="entry name" value="WH-like_DNA-bd_sf"/>
</dbReference>
<feature type="domain" description="RNA polymerase sigma factor 70 region 4 type 2" evidence="7">
    <location>
        <begin position="97"/>
        <end position="149"/>
    </location>
</feature>